<dbReference type="GO" id="GO:0005524">
    <property type="term" value="F:ATP binding"/>
    <property type="evidence" value="ECO:0007669"/>
    <property type="project" value="UniProtKB-KW"/>
</dbReference>
<dbReference type="InterPro" id="IPR003593">
    <property type="entry name" value="AAA+_ATPase"/>
</dbReference>
<evidence type="ECO:0000259" key="1">
    <source>
        <dbReference type="SMART" id="SM00382"/>
    </source>
</evidence>
<comment type="caution">
    <text evidence="2">The sequence shown here is derived from an EMBL/GenBank/DDBJ whole genome shotgun (WGS) entry which is preliminary data.</text>
</comment>
<dbReference type="PANTHER" id="PTHR43566:SF1">
    <property type="entry name" value="AAA+ ATPASE DOMAIN-CONTAINING PROTEIN"/>
    <property type="match status" value="1"/>
</dbReference>
<dbReference type="Pfam" id="PF13173">
    <property type="entry name" value="AAA_14"/>
    <property type="match status" value="1"/>
</dbReference>
<dbReference type="PANTHER" id="PTHR43566">
    <property type="entry name" value="CONSERVED PROTEIN"/>
    <property type="match status" value="1"/>
</dbReference>
<dbReference type="Pfam" id="PF13635">
    <property type="entry name" value="DUF4143"/>
    <property type="match status" value="1"/>
</dbReference>
<dbReference type="SUPFAM" id="SSF52540">
    <property type="entry name" value="P-loop containing nucleoside triphosphate hydrolases"/>
    <property type="match status" value="1"/>
</dbReference>
<sequence>MYKRLIYNEIIKRIAEPRRFIQVLSGPRQTGKTTLAQQVLQSLDWPVHYATADEPALKGPDWIEQQWEVVRTRLKTNSKARPGLLVLDEIQKLPRWSETVKRLWDEDSTSNLPLHVIILGSSPLLVQKGLTESLAGRFEMTHITHWSYAEMQAAFGFGMDEYIYYGGYPGSAALIDDQTRWAGYIVDSLIETTISRDILLMTRVDKPALLRRLFELGCSYSGQILSYQKMIGQLQDVGNTTTLAHYLNLLQGAGLLAGLPKYAGEKVRQRASSPKLLVLNTGLMTATAYRPLEDIRTNPKLWGRLVETAVGASLFNSVIGKNIDLFYWAGRNRELDFVLSRGSELIAIEVKTTLHKTKLPGIVEFSKQFSVAKKILVGNQGIPLEEFLMTPVEAFF</sequence>
<dbReference type="AlphaFoldDB" id="A0A8J6NR45"/>
<dbReference type="InterPro" id="IPR027417">
    <property type="entry name" value="P-loop_NTPase"/>
</dbReference>
<keyword evidence="2" id="KW-0547">Nucleotide-binding</keyword>
<dbReference type="SMART" id="SM00382">
    <property type="entry name" value="AAA"/>
    <property type="match status" value="1"/>
</dbReference>
<reference evidence="2 3" key="1">
    <citation type="submission" date="2020-08" db="EMBL/GenBank/DDBJ databases">
        <title>Bridging the membrane lipid divide: bacteria of the FCB group superphylum have the potential to synthesize archaeal ether lipids.</title>
        <authorList>
            <person name="Villanueva L."/>
            <person name="Von Meijenfeldt F.A.B."/>
            <person name="Westbye A.B."/>
            <person name="Yadav S."/>
            <person name="Hopmans E.C."/>
            <person name="Dutilh B.E."/>
            <person name="Sinninghe Damste J.S."/>
        </authorList>
    </citation>
    <scope>NUCLEOTIDE SEQUENCE [LARGE SCALE GENOMIC DNA]</scope>
    <source>
        <strain evidence="2">NIOZ-UU30</strain>
    </source>
</reference>
<dbReference type="InterPro" id="IPR041682">
    <property type="entry name" value="AAA_14"/>
</dbReference>
<evidence type="ECO:0000313" key="2">
    <source>
        <dbReference type="EMBL" id="MBC8360784.1"/>
    </source>
</evidence>
<accession>A0A8J6NR45</accession>
<dbReference type="Gene3D" id="3.40.50.300">
    <property type="entry name" value="P-loop containing nucleotide triphosphate hydrolases"/>
    <property type="match status" value="1"/>
</dbReference>
<evidence type="ECO:0000313" key="3">
    <source>
        <dbReference type="Proteomes" id="UP000603434"/>
    </source>
</evidence>
<protein>
    <submittedName>
        <fullName evidence="2">ATP-binding protein</fullName>
    </submittedName>
</protein>
<dbReference type="EMBL" id="JACNJH010000105">
    <property type="protein sequence ID" value="MBC8360784.1"/>
    <property type="molecule type" value="Genomic_DNA"/>
</dbReference>
<feature type="domain" description="AAA+ ATPase" evidence="1">
    <location>
        <begin position="18"/>
        <end position="144"/>
    </location>
</feature>
<dbReference type="Proteomes" id="UP000603434">
    <property type="component" value="Unassembled WGS sequence"/>
</dbReference>
<dbReference type="InterPro" id="IPR025420">
    <property type="entry name" value="DUF4143"/>
</dbReference>
<name>A0A8J6NR45_9BACT</name>
<keyword evidence="2" id="KW-0067">ATP-binding</keyword>
<proteinExistence type="predicted"/>
<dbReference type="CDD" id="cd00009">
    <property type="entry name" value="AAA"/>
    <property type="match status" value="1"/>
</dbReference>
<organism evidence="2 3">
    <name type="scientific">Candidatus Desulfatibia profunda</name>
    <dbReference type="NCBI Taxonomy" id="2841695"/>
    <lineage>
        <taxon>Bacteria</taxon>
        <taxon>Pseudomonadati</taxon>
        <taxon>Thermodesulfobacteriota</taxon>
        <taxon>Desulfobacteria</taxon>
        <taxon>Desulfobacterales</taxon>
        <taxon>Desulfobacterales incertae sedis</taxon>
        <taxon>Candidatus Desulfatibia</taxon>
    </lineage>
</organism>
<gene>
    <name evidence="2" type="ORF">H8E23_05255</name>
</gene>